<evidence type="ECO:0000313" key="8">
    <source>
        <dbReference type="Proteomes" id="UP001165060"/>
    </source>
</evidence>
<protein>
    <recommendedName>
        <fullName evidence="6">RING-type domain-containing protein</fullName>
    </recommendedName>
</protein>
<feature type="transmembrane region" description="Helical" evidence="5">
    <location>
        <begin position="143"/>
        <end position="169"/>
    </location>
</feature>
<evidence type="ECO:0000256" key="2">
    <source>
        <dbReference type="ARBA" id="ARBA00022771"/>
    </source>
</evidence>
<sequence length="262" mass="28136">MGEQLILRYAGLFFLWVSLFLLSMLAYVGVTVWAVIKFSFGRGVPEECGGSYENWMWVYVVSILLNATLGRCAKHRLGYRSGEPEPVAVKRLNRAVCAFYVLLFAAGLLLVPGEEAQRCRRPVVVDEETGAVSPGDAGYFASWVALCALGVFVQALIWGGLGLFAYLAVWLARNGYLSDEGTAAPEGTAEGLESVGVGEAAGGGDVCAVCLEAFGEGGGTPKRTPCGHVFHEKCLANWFKVARTCPVCRLDVVEQAAPDNRV</sequence>
<dbReference type="PANTHER" id="PTHR22763:SF162">
    <property type="entry name" value="TRANSMEMBRANE E3 UBIQUITIN-PROTEIN LIGASE 1"/>
    <property type="match status" value="1"/>
</dbReference>
<evidence type="ECO:0000313" key="7">
    <source>
        <dbReference type="EMBL" id="GMI28061.1"/>
    </source>
</evidence>
<dbReference type="Pfam" id="PF13639">
    <property type="entry name" value="zf-RING_2"/>
    <property type="match status" value="1"/>
</dbReference>
<evidence type="ECO:0000256" key="1">
    <source>
        <dbReference type="ARBA" id="ARBA00022723"/>
    </source>
</evidence>
<dbReference type="PANTHER" id="PTHR22763">
    <property type="entry name" value="RING ZINC FINGER PROTEIN"/>
    <property type="match status" value="1"/>
</dbReference>
<dbReference type="SMART" id="SM00184">
    <property type="entry name" value="RING"/>
    <property type="match status" value="1"/>
</dbReference>
<keyword evidence="3" id="KW-0862">Zinc</keyword>
<keyword evidence="2 4" id="KW-0863">Zinc-finger</keyword>
<dbReference type="SMART" id="SM00744">
    <property type="entry name" value="RINGv"/>
    <property type="match status" value="1"/>
</dbReference>
<keyword evidence="5" id="KW-1133">Transmembrane helix</keyword>
<dbReference type="InterPro" id="IPR011016">
    <property type="entry name" value="Znf_RING-CH"/>
</dbReference>
<dbReference type="EMBL" id="BRYB01002951">
    <property type="protein sequence ID" value="GMI28061.1"/>
    <property type="molecule type" value="Genomic_DNA"/>
</dbReference>
<dbReference type="Proteomes" id="UP001165060">
    <property type="component" value="Unassembled WGS sequence"/>
</dbReference>
<feature type="transmembrane region" description="Helical" evidence="5">
    <location>
        <begin position="56"/>
        <end position="73"/>
    </location>
</feature>
<reference evidence="7 8" key="1">
    <citation type="journal article" date="2023" name="Commun. Biol.">
        <title>Genome analysis of Parmales, the sister group of diatoms, reveals the evolutionary specialization of diatoms from phago-mixotrophs to photoautotrophs.</title>
        <authorList>
            <person name="Ban H."/>
            <person name="Sato S."/>
            <person name="Yoshikawa S."/>
            <person name="Yamada K."/>
            <person name="Nakamura Y."/>
            <person name="Ichinomiya M."/>
            <person name="Sato N."/>
            <person name="Blanc-Mathieu R."/>
            <person name="Endo H."/>
            <person name="Kuwata A."/>
            <person name="Ogata H."/>
        </authorList>
    </citation>
    <scope>NUCLEOTIDE SEQUENCE [LARGE SCALE GENOMIC DNA]</scope>
</reference>
<dbReference type="InterPro" id="IPR050731">
    <property type="entry name" value="HRD1_E3_ubiq-ligases"/>
</dbReference>
<dbReference type="InterPro" id="IPR013083">
    <property type="entry name" value="Znf_RING/FYVE/PHD"/>
</dbReference>
<comment type="caution">
    <text evidence="7">The sequence shown here is derived from an EMBL/GenBank/DDBJ whole genome shotgun (WGS) entry which is preliminary data.</text>
</comment>
<dbReference type="SUPFAM" id="SSF57850">
    <property type="entry name" value="RING/U-box"/>
    <property type="match status" value="1"/>
</dbReference>
<keyword evidence="1" id="KW-0479">Metal-binding</keyword>
<dbReference type="PROSITE" id="PS50089">
    <property type="entry name" value="ZF_RING_2"/>
    <property type="match status" value="1"/>
</dbReference>
<keyword evidence="5" id="KW-0472">Membrane</keyword>
<keyword evidence="8" id="KW-1185">Reference proteome</keyword>
<evidence type="ECO:0000256" key="4">
    <source>
        <dbReference type="PROSITE-ProRule" id="PRU00175"/>
    </source>
</evidence>
<accession>A0ABQ6MLG1</accession>
<dbReference type="InterPro" id="IPR001841">
    <property type="entry name" value="Znf_RING"/>
</dbReference>
<gene>
    <name evidence="7" type="ORF">TeGR_g6043</name>
</gene>
<name>A0ABQ6MLG1_9STRA</name>
<evidence type="ECO:0000256" key="3">
    <source>
        <dbReference type="ARBA" id="ARBA00022833"/>
    </source>
</evidence>
<feature type="domain" description="RING-type" evidence="6">
    <location>
        <begin position="207"/>
        <end position="249"/>
    </location>
</feature>
<feature type="transmembrane region" description="Helical" evidence="5">
    <location>
        <begin position="12"/>
        <end position="36"/>
    </location>
</feature>
<feature type="transmembrane region" description="Helical" evidence="5">
    <location>
        <begin position="94"/>
        <end position="111"/>
    </location>
</feature>
<evidence type="ECO:0000256" key="5">
    <source>
        <dbReference type="SAM" id="Phobius"/>
    </source>
</evidence>
<proteinExistence type="predicted"/>
<evidence type="ECO:0000259" key="6">
    <source>
        <dbReference type="PROSITE" id="PS50089"/>
    </source>
</evidence>
<organism evidence="7 8">
    <name type="scientific">Tetraparma gracilis</name>
    <dbReference type="NCBI Taxonomy" id="2962635"/>
    <lineage>
        <taxon>Eukaryota</taxon>
        <taxon>Sar</taxon>
        <taxon>Stramenopiles</taxon>
        <taxon>Ochrophyta</taxon>
        <taxon>Bolidophyceae</taxon>
        <taxon>Parmales</taxon>
        <taxon>Triparmaceae</taxon>
        <taxon>Tetraparma</taxon>
    </lineage>
</organism>
<keyword evidence="5" id="KW-0812">Transmembrane</keyword>
<dbReference type="Gene3D" id="3.30.40.10">
    <property type="entry name" value="Zinc/RING finger domain, C3HC4 (zinc finger)"/>
    <property type="match status" value="1"/>
</dbReference>